<feature type="binding site" evidence="10">
    <location>
        <position position="173"/>
    </location>
    <ligand>
        <name>ATP</name>
        <dbReference type="ChEBI" id="CHEBI:30616"/>
    </ligand>
</feature>
<keyword evidence="5 10" id="KW-0547">Nucleotide-binding</keyword>
<dbReference type="InParanoid" id="A0A165GGE2"/>
<dbReference type="GO" id="GO:0106310">
    <property type="term" value="F:protein serine kinase activity"/>
    <property type="evidence" value="ECO:0007669"/>
    <property type="project" value="RHEA"/>
</dbReference>
<feature type="domain" description="Protein kinase" evidence="12">
    <location>
        <begin position="144"/>
        <end position="427"/>
    </location>
</feature>
<keyword evidence="4" id="KW-0808">Transferase</keyword>
<feature type="compositionally biased region" description="Polar residues" evidence="11">
    <location>
        <begin position="1"/>
        <end position="16"/>
    </location>
</feature>
<evidence type="ECO:0000313" key="14">
    <source>
        <dbReference type="EMBL" id="KZT58038.1"/>
    </source>
</evidence>
<dbReference type="Gene3D" id="3.30.310.80">
    <property type="entry name" value="Kinase associated domain 1, KA1"/>
    <property type="match status" value="1"/>
</dbReference>
<feature type="region of interest" description="Disordered" evidence="11">
    <location>
        <begin position="649"/>
        <end position="689"/>
    </location>
</feature>
<feature type="compositionally biased region" description="Basic and acidic residues" evidence="11">
    <location>
        <begin position="888"/>
        <end position="906"/>
    </location>
</feature>
<dbReference type="InterPro" id="IPR028375">
    <property type="entry name" value="KA1/Ssp2_C"/>
</dbReference>
<dbReference type="PROSITE" id="PS00108">
    <property type="entry name" value="PROTEIN_KINASE_ST"/>
    <property type="match status" value="1"/>
</dbReference>
<evidence type="ECO:0000259" key="12">
    <source>
        <dbReference type="PROSITE" id="PS50011"/>
    </source>
</evidence>
<comment type="catalytic activity">
    <reaction evidence="9">
        <text>L-seryl-[protein] + ATP = O-phospho-L-seryl-[protein] + ADP + H(+)</text>
        <dbReference type="Rhea" id="RHEA:17989"/>
        <dbReference type="Rhea" id="RHEA-COMP:9863"/>
        <dbReference type="Rhea" id="RHEA-COMP:11604"/>
        <dbReference type="ChEBI" id="CHEBI:15378"/>
        <dbReference type="ChEBI" id="CHEBI:29999"/>
        <dbReference type="ChEBI" id="CHEBI:30616"/>
        <dbReference type="ChEBI" id="CHEBI:83421"/>
        <dbReference type="ChEBI" id="CHEBI:456216"/>
        <dbReference type="EC" id="2.7.11.1"/>
    </reaction>
</comment>
<keyword evidence="3" id="KW-0723">Serine/threonine-protein kinase</keyword>
<keyword evidence="15" id="KW-1185">Reference proteome</keyword>
<feature type="region of interest" description="Disordered" evidence="11">
    <location>
        <begin position="1"/>
        <end position="140"/>
    </location>
</feature>
<feature type="compositionally biased region" description="Low complexity" evidence="11">
    <location>
        <begin position="534"/>
        <end position="547"/>
    </location>
</feature>
<dbReference type="GO" id="GO:0035556">
    <property type="term" value="P:intracellular signal transduction"/>
    <property type="evidence" value="ECO:0007669"/>
    <property type="project" value="TreeGrafter"/>
</dbReference>
<dbReference type="SUPFAM" id="SSF103243">
    <property type="entry name" value="KA1-like"/>
    <property type="match status" value="1"/>
</dbReference>
<dbReference type="Pfam" id="PF00069">
    <property type="entry name" value="Pkinase"/>
    <property type="match status" value="1"/>
</dbReference>
<dbReference type="PANTHER" id="PTHR24346">
    <property type="entry name" value="MAP/MICROTUBULE AFFINITY-REGULATING KINASE"/>
    <property type="match status" value="1"/>
</dbReference>
<dbReference type="PROSITE" id="PS00107">
    <property type="entry name" value="PROTEIN_KINASE_ATP"/>
    <property type="match status" value="1"/>
</dbReference>
<dbReference type="AlphaFoldDB" id="A0A165GGE2"/>
<dbReference type="GO" id="GO:0005524">
    <property type="term" value="F:ATP binding"/>
    <property type="evidence" value="ECO:0007669"/>
    <property type="project" value="UniProtKB-UniRule"/>
</dbReference>
<proteinExistence type="inferred from homology"/>
<evidence type="ECO:0000256" key="4">
    <source>
        <dbReference type="ARBA" id="ARBA00022679"/>
    </source>
</evidence>
<dbReference type="CDD" id="cd14077">
    <property type="entry name" value="STKc_Kin1_2"/>
    <property type="match status" value="1"/>
</dbReference>
<dbReference type="GO" id="GO:0000226">
    <property type="term" value="P:microtubule cytoskeleton organization"/>
    <property type="evidence" value="ECO:0007669"/>
    <property type="project" value="TreeGrafter"/>
</dbReference>
<dbReference type="InterPro" id="IPR011009">
    <property type="entry name" value="Kinase-like_dom_sf"/>
</dbReference>
<feature type="compositionally biased region" description="Polar residues" evidence="11">
    <location>
        <begin position="502"/>
        <end position="525"/>
    </location>
</feature>
<protein>
    <recommendedName>
        <fullName evidence="2">non-specific serine/threonine protein kinase</fullName>
        <ecNumber evidence="2">2.7.11.1</ecNumber>
    </recommendedName>
</protein>
<feature type="compositionally biased region" description="Low complexity" evidence="11">
    <location>
        <begin position="580"/>
        <end position="599"/>
    </location>
</feature>
<keyword evidence="7 10" id="KW-0067">ATP-binding</keyword>
<name>A0A165GGE2_9BASI</name>
<dbReference type="Proteomes" id="UP000076842">
    <property type="component" value="Unassembled WGS sequence"/>
</dbReference>
<evidence type="ECO:0000256" key="7">
    <source>
        <dbReference type="ARBA" id="ARBA00022840"/>
    </source>
</evidence>
<dbReference type="PANTHER" id="PTHR24346:SF82">
    <property type="entry name" value="KP78A-RELATED"/>
    <property type="match status" value="1"/>
</dbReference>
<evidence type="ECO:0000313" key="15">
    <source>
        <dbReference type="Proteomes" id="UP000076842"/>
    </source>
</evidence>
<feature type="compositionally biased region" description="Polar residues" evidence="11">
    <location>
        <begin position="1139"/>
        <end position="1171"/>
    </location>
</feature>
<gene>
    <name evidence="14" type="ORF">CALCODRAFT_263075</name>
</gene>
<feature type="compositionally biased region" description="Basic and acidic residues" evidence="11">
    <location>
        <begin position="20"/>
        <end position="29"/>
    </location>
</feature>
<dbReference type="EMBL" id="KV423956">
    <property type="protein sequence ID" value="KZT58038.1"/>
    <property type="molecule type" value="Genomic_DNA"/>
</dbReference>
<organism evidence="14 15">
    <name type="scientific">Calocera cornea HHB12733</name>
    <dbReference type="NCBI Taxonomy" id="1353952"/>
    <lineage>
        <taxon>Eukaryota</taxon>
        <taxon>Fungi</taxon>
        <taxon>Dikarya</taxon>
        <taxon>Basidiomycota</taxon>
        <taxon>Agaricomycotina</taxon>
        <taxon>Dacrymycetes</taxon>
        <taxon>Dacrymycetales</taxon>
        <taxon>Dacrymycetaceae</taxon>
        <taxon>Calocera</taxon>
    </lineage>
</organism>
<feature type="region of interest" description="Disordered" evidence="11">
    <location>
        <begin position="754"/>
        <end position="816"/>
    </location>
</feature>
<dbReference type="GO" id="GO:0005737">
    <property type="term" value="C:cytoplasm"/>
    <property type="evidence" value="ECO:0007669"/>
    <property type="project" value="TreeGrafter"/>
</dbReference>
<dbReference type="EC" id="2.7.11.1" evidence="2"/>
<evidence type="ECO:0000259" key="13">
    <source>
        <dbReference type="PROSITE" id="PS50032"/>
    </source>
</evidence>
<feature type="compositionally biased region" description="Basic and acidic residues" evidence="11">
    <location>
        <begin position="985"/>
        <end position="996"/>
    </location>
</feature>
<dbReference type="FunFam" id="1.10.510.10:FF:000792">
    <property type="entry name" value="Non-specific serine/threonine protein kinase"/>
    <property type="match status" value="1"/>
</dbReference>
<feature type="domain" description="KA1" evidence="13">
    <location>
        <begin position="1211"/>
        <end position="1260"/>
    </location>
</feature>
<feature type="compositionally biased region" description="Polar residues" evidence="11">
    <location>
        <begin position="759"/>
        <end position="768"/>
    </location>
</feature>
<feature type="compositionally biased region" description="Polar residues" evidence="11">
    <location>
        <begin position="1063"/>
        <end position="1078"/>
    </location>
</feature>
<feature type="compositionally biased region" description="Polar residues" evidence="11">
    <location>
        <begin position="180"/>
        <end position="197"/>
    </location>
</feature>
<feature type="region of interest" description="Disordered" evidence="11">
    <location>
        <begin position="845"/>
        <end position="1007"/>
    </location>
</feature>
<evidence type="ECO:0000256" key="2">
    <source>
        <dbReference type="ARBA" id="ARBA00012513"/>
    </source>
</evidence>
<feature type="compositionally biased region" description="Basic and acidic residues" evidence="11">
    <location>
        <begin position="109"/>
        <end position="119"/>
    </location>
</feature>
<dbReference type="GO" id="GO:0004674">
    <property type="term" value="F:protein serine/threonine kinase activity"/>
    <property type="evidence" value="ECO:0007669"/>
    <property type="project" value="UniProtKB-KW"/>
</dbReference>
<dbReference type="InterPro" id="IPR017441">
    <property type="entry name" value="Protein_kinase_ATP_BS"/>
</dbReference>
<feature type="region of interest" description="Disordered" evidence="11">
    <location>
        <begin position="493"/>
        <end position="550"/>
    </location>
</feature>
<comment type="similarity">
    <text evidence="1">Belongs to the protein kinase superfamily. CAMK Ser/Thr protein kinase family. NIM1 subfamily.</text>
</comment>
<evidence type="ECO:0000256" key="10">
    <source>
        <dbReference type="PROSITE-ProRule" id="PRU10141"/>
    </source>
</evidence>
<feature type="compositionally biased region" description="Basic and acidic residues" evidence="11">
    <location>
        <begin position="856"/>
        <end position="870"/>
    </location>
</feature>
<dbReference type="PROSITE" id="PS50032">
    <property type="entry name" value="KA1"/>
    <property type="match status" value="1"/>
</dbReference>
<evidence type="ECO:0000256" key="9">
    <source>
        <dbReference type="ARBA" id="ARBA00048679"/>
    </source>
</evidence>
<feature type="compositionally biased region" description="Polar residues" evidence="11">
    <location>
        <begin position="123"/>
        <end position="137"/>
    </location>
</feature>
<evidence type="ECO:0000256" key="8">
    <source>
        <dbReference type="ARBA" id="ARBA00047899"/>
    </source>
</evidence>
<evidence type="ECO:0000256" key="1">
    <source>
        <dbReference type="ARBA" id="ARBA00010791"/>
    </source>
</evidence>
<comment type="catalytic activity">
    <reaction evidence="8">
        <text>L-threonyl-[protein] + ATP = O-phospho-L-threonyl-[protein] + ADP + H(+)</text>
        <dbReference type="Rhea" id="RHEA:46608"/>
        <dbReference type="Rhea" id="RHEA-COMP:11060"/>
        <dbReference type="Rhea" id="RHEA-COMP:11605"/>
        <dbReference type="ChEBI" id="CHEBI:15378"/>
        <dbReference type="ChEBI" id="CHEBI:30013"/>
        <dbReference type="ChEBI" id="CHEBI:30616"/>
        <dbReference type="ChEBI" id="CHEBI:61977"/>
        <dbReference type="ChEBI" id="CHEBI:456216"/>
        <dbReference type="EC" id="2.7.11.1"/>
    </reaction>
</comment>
<reference evidence="14 15" key="1">
    <citation type="journal article" date="2016" name="Mol. Biol. Evol.">
        <title>Comparative Genomics of Early-Diverging Mushroom-Forming Fungi Provides Insights into the Origins of Lignocellulose Decay Capabilities.</title>
        <authorList>
            <person name="Nagy L.G."/>
            <person name="Riley R."/>
            <person name="Tritt A."/>
            <person name="Adam C."/>
            <person name="Daum C."/>
            <person name="Floudas D."/>
            <person name="Sun H."/>
            <person name="Yadav J.S."/>
            <person name="Pangilinan J."/>
            <person name="Larsson K.H."/>
            <person name="Matsuura K."/>
            <person name="Barry K."/>
            <person name="Labutti K."/>
            <person name="Kuo R."/>
            <person name="Ohm R.A."/>
            <person name="Bhattacharya S.S."/>
            <person name="Shirouzu T."/>
            <person name="Yoshinaga Y."/>
            <person name="Martin F.M."/>
            <person name="Grigoriev I.V."/>
            <person name="Hibbett D.S."/>
        </authorList>
    </citation>
    <scope>NUCLEOTIDE SEQUENCE [LARGE SCALE GENOMIC DNA]</scope>
    <source>
        <strain evidence="14 15">HHB12733</strain>
    </source>
</reference>
<dbReference type="FunCoup" id="A0A165GGE2">
    <property type="interactions" value="128"/>
</dbReference>
<keyword evidence="6 14" id="KW-0418">Kinase</keyword>
<feature type="region of interest" description="Disordered" evidence="11">
    <location>
        <begin position="708"/>
        <end position="729"/>
    </location>
</feature>
<sequence length="1260" mass="135690">MATATSYPTSLAQTHPATLRVHDLGDDSPTHSSANGDITPSHGGSVPTGHEYDMPIQPRSYFRDPSPLRNATTNTTAPPPPTANGTASSSRPSRARPLSMPPQPATPVETRRYEEDTPRSARPSASTTVDGGRSKSSARVVGDYTMTKTLGAGSMGKVKLATHNVTGEKLAIKIVPRSPTALQPNPYPGSSSLTPQNVPAPTPTNPNDPKSKEASKEIRTIREASLSLLLHHPYICGMRELIVHPHHYYMVFEYVSGGQMLDYIISHGRLRERVARKFARQIGSALEYLHKNSVVHRDLKIENILISQSGNIKLIDFGLSNLYNPQNHLSTFCGSLYFAAPELLNAKVYTGPEVDVWSFGVVLYVLVCGRVPFDDQSMPALHAKIKRGVVEYPNWLSQECKNLLSRMLVTNPALRATLTEVLNHPWMNRSYPHPPSSHLLPREPLRADDLDKEVIKRMTGFEFGTDEEIEDRLRTVLESESYKRAVEGWERRKHGGQLGWKSESSFGDSATGASSWAASNSTVATSYVPPPPTTSGGLPPSASSSPTRKATKRFSGFDFYRRKLFPGGAGSPPTSPASNPPQLSYPSTPTSPSSGTQLPLEREPPDPTRGFSPLISIYYLVREKIEREKVYGPGHFASSQLSLVGDEVLPRSSTSVPPEVPPKTAISTSVPSTPQSPAAPKSAYNVPTPKLPAPPPSYVSTVPTSYGVPATPSPTTPGFSAAAQQPTPRARAQEAVMQLPGEGERGHVDLRKTDVPASPNLNAPTAQKQDLAGLGVNTSPTTPIKAPAATSHRRSHSLSQRVGAWEREKPTGPMGLPTVGETDRDHIMMPQTAGPEFGTFAQKVGARSVADPAPTPERRPSDRASTKDEDGSSPGATLVRRFGSILGTRRERGERRERDDRLRESRSVPAPGLAAAAASTSVQEDKENAGHRRAQTLLDRTTTPAKHSRRSSLGGSVGKMLGGQVRPRTATGGRFDDVWEEKEEGEERGSDDRSREGAISGSESAQVKPATLKGVFSVSTTSSKSPADIKADIRRVLDRMQVQYREISTGFECVHQPSIDINSVSQDQEGGNTLSINGQPRIKRKSSRLSLGRLSVKKNSEGSTPPTRPQERPTIRSSASGGSSSFFTLPGTGGATVSPGATPTSNTIAPERTSSPANDAPTPTGTGSPMLSPSRGKFLPPIPRDFGGTSSGRRGGADFSGDAVNNAFENSTANDLCVRFEVNVVKVPLLPLHGIQFRRVGGNGWQYQMLARRVLTELKL</sequence>
<dbReference type="STRING" id="1353952.A0A165GGE2"/>
<evidence type="ECO:0000256" key="6">
    <source>
        <dbReference type="ARBA" id="ARBA00022777"/>
    </source>
</evidence>
<dbReference type="SMART" id="SM00220">
    <property type="entry name" value="S_TKc"/>
    <property type="match status" value="1"/>
</dbReference>
<dbReference type="Gene3D" id="1.10.510.10">
    <property type="entry name" value="Transferase(Phosphotransferase) domain 1"/>
    <property type="match status" value="1"/>
</dbReference>
<dbReference type="PROSITE" id="PS50011">
    <property type="entry name" value="PROTEIN_KINASE_DOM"/>
    <property type="match status" value="1"/>
</dbReference>
<dbReference type="InterPro" id="IPR008271">
    <property type="entry name" value="Ser/Thr_kinase_AS"/>
</dbReference>
<dbReference type="OrthoDB" id="193931at2759"/>
<dbReference type="InterPro" id="IPR001772">
    <property type="entry name" value="KA1_dom"/>
</dbReference>
<evidence type="ECO:0000256" key="5">
    <source>
        <dbReference type="ARBA" id="ARBA00022741"/>
    </source>
</evidence>
<feature type="region of interest" description="Disordered" evidence="11">
    <location>
        <begin position="176"/>
        <end position="216"/>
    </location>
</feature>
<evidence type="ECO:0000256" key="11">
    <source>
        <dbReference type="SAM" id="MobiDB-lite"/>
    </source>
</evidence>
<feature type="region of interest" description="Disordered" evidence="11">
    <location>
        <begin position="1063"/>
        <end position="1198"/>
    </location>
</feature>
<dbReference type="Pfam" id="PF02149">
    <property type="entry name" value="KA1"/>
    <property type="match status" value="1"/>
</dbReference>
<dbReference type="SUPFAM" id="SSF56112">
    <property type="entry name" value="Protein kinase-like (PK-like)"/>
    <property type="match status" value="1"/>
</dbReference>
<evidence type="ECO:0000256" key="3">
    <source>
        <dbReference type="ARBA" id="ARBA00022527"/>
    </source>
</evidence>
<feature type="compositionally biased region" description="Polar residues" evidence="11">
    <location>
        <begin position="665"/>
        <end position="676"/>
    </location>
</feature>
<feature type="compositionally biased region" description="Low complexity" evidence="11">
    <location>
        <begin position="83"/>
        <end position="98"/>
    </location>
</feature>
<dbReference type="InterPro" id="IPR000719">
    <property type="entry name" value="Prot_kinase_dom"/>
</dbReference>
<feature type="region of interest" description="Disordered" evidence="11">
    <location>
        <begin position="565"/>
        <end position="612"/>
    </location>
</feature>
<accession>A0A165GGE2</accession>